<dbReference type="SMART" id="SM00052">
    <property type="entry name" value="EAL"/>
    <property type="match status" value="1"/>
</dbReference>
<dbReference type="PANTHER" id="PTHR33121:SF73">
    <property type="entry name" value="CYCLIC DI-GMP PHOSPHODIESTERASE PDEN-RELATED"/>
    <property type="match status" value="1"/>
</dbReference>
<dbReference type="Proteomes" id="UP000305675">
    <property type="component" value="Unassembled WGS sequence"/>
</dbReference>
<name>A0A4U1BR31_9GAMM</name>
<dbReference type="SUPFAM" id="SSF141868">
    <property type="entry name" value="EAL domain-like"/>
    <property type="match status" value="1"/>
</dbReference>
<evidence type="ECO:0000256" key="1">
    <source>
        <dbReference type="SAM" id="Phobius"/>
    </source>
</evidence>
<protein>
    <submittedName>
        <fullName evidence="3">EAL domain-containing protein</fullName>
    </submittedName>
</protein>
<sequence length="504" mass="57167">MIRRYWQLAHYIRHGWQLFVVIQLLCLLAILSLCWVNLSSELNSRLTIVADTTDHYYNTAITRLDQLASELSFNECSYDAEFRLNRAGLESNVFDHFAFLSDKAGYCRSQNNPLTPLFVGNLIQSGPGPIWFGRYQSEQLPFFVFVREFAPKQYLIGVSKLIYLENRLVSYRAKTVQAALSLDIDGRTLLAFNNLEGLPWFNIHRTFQFGHVTVDATYVPDLFQVVRPEWLSYSVPLALLISLSISGLMVYRRSHRGIYLADLDVAFQRKEIYPVFQPIVDASSNQPLGYEVMARWDHPVMGAISPNSFIPLMERFGRLDTLLTELVKQCQGQVPTGCYLSLNLSGEQLTQSFRDPIQFVQSLLSKLQIDANQLMIEITEREALDYENPKLIATLNRLREMGVTLAFDDFGTGHNGIGCLKAFAPDYIKIDKSYVHTLNGDAVQKPVLEAIIQLAKSMNIGIIAEGVETEGQRQFLLSRGVKRQQGYLLGRPGNLQTANAAEDR</sequence>
<evidence type="ECO:0000259" key="2">
    <source>
        <dbReference type="PROSITE" id="PS50883"/>
    </source>
</evidence>
<dbReference type="OrthoDB" id="675397at2"/>
<evidence type="ECO:0000313" key="4">
    <source>
        <dbReference type="Proteomes" id="UP000305675"/>
    </source>
</evidence>
<comment type="caution">
    <text evidence="3">The sequence shown here is derived from an EMBL/GenBank/DDBJ whole genome shotgun (WGS) entry which is preliminary data.</text>
</comment>
<dbReference type="InterPro" id="IPR050706">
    <property type="entry name" value="Cyclic-di-GMP_PDE-like"/>
</dbReference>
<organism evidence="3 4">
    <name type="scientific">Ferrimonas aestuarii</name>
    <dbReference type="NCBI Taxonomy" id="2569539"/>
    <lineage>
        <taxon>Bacteria</taxon>
        <taxon>Pseudomonadati</taxon>
        <taxon>Pseudomonadota</taxon>
        <taxon>Gammaproteobacteria</taxon>
        <taxon>Alteromonadales</taxon>
        <taxon>Ferrimonadaceae</taxon>
        <taxon>Ferrimonas</taxon>
    </lineage>
</organism>
<accession>A0A4U1BR31</accession>
<keyword evidence="1" id="KW-1133">Transmembrane helix</keyword>
<feature type="domain" description="EAL" evidence="2">
    <location>
        <begin position="256"/>
        <end position="504"/>
    </location>
</feature>
<dbReference type="InterPro" id="IPR001633">
    <property type="entry name" value="EAL_dom"/>
</dbReference>
<dbReference type="Pfam" id="PF00563">
    <property type="entry name" value="EAL"/>
    <property type="match status" value="1"/>
</dbReference>
<dbReference type="PANTHER" id="PTHR33121">
    <property type="entry name" value="CYCLIC DI-GMP PHOSPHODIESTERASE PDEF"/>
    <property type="match status" value="1"/>
</dbReference>
<dbReference type="GO" id="GO:0071111">
    <property type="term" value="F:cyclic-guanylate-specific phosphodiesterase activity"/>
    <property type="evidence" value="ECO:0007669"/>
    <property type="project" value="InterPro"/>
</dbReference>
<dbReference type="PROSITE" id="PS50883">
    <property type="entry name" value="EAL"/>
    <property type="match status" value="1"/>
</dbReference>
<evidence type="ECO:0000313" key="3">
    <source>
        <dbReference type="EMBL" id="TKB53991.1"/>
    </source>
</evidence>
<dbReference type="CDD" id="cd01948">
    <property type="entry name" value="EAL"/>
    <property type="match status" value="1"/>
</dbReference>
<keyword evidence="1" id="KW-0472">Membrane</keyword>
<reference evidence="3 4" key="1">
    <citation type="submission" date="2019-04" db="EMBL/GenBank/DDBJ databases">
        <authorList>
            <person name="Hwang J.C."/>
        </authorList>
    </citation>
    <scope>NUCLEOTIDE SEQUENCE [LARGE SCALE GENOMIC DNA]</scope>
    <source>
        <strain evidence="3 4">IMCC35002</strain>
    </source>
</reference>
<dbReference type="Gene3D" id="3.20.20.450">
    <property type="entry name" value="EAL domain"/>
    <property type="match status" value="1"/>
</dbReference>
<dbReference type="AlphaFoldDB" id="A0A4U1BR31"/>
<feature type="transmembrane region" description="Helical" evidence="1">
    <location>
        <begin position="16"/>
        <end position="38"/>
    </location>
</feature>
<keyword evidence="4" id="KW-1185">Reference proteome</keyword>
<proteinExistence type="predicted"/>
<dbReference type="EMBL" id="SWCJ01000010">
    <property type="protein sequence ID" value="TKB53991.1"/>
    <property type="molecule type" value="Genomic_DNA"/>
</dbReference>
<dbReference type="InterPro" id="IPR035919">
    <property type="entry name" value="EAL_sf"/>
</dbReference>
<gene>
    <name evidence="3" type="ORF">FCL42_13630</name>
</gene>
<keyword evidence="1" id="KW-0812">Transmembrane</keyword>